<reference evidence="1" key="1">
    <citation type="submission" date="2019-08" db="EMBL/GenBank/DDBJ databases">
        <authorList>
            <person name="Kucharzyk K."/>
            <person name="Murdoch R.W."/>
            <person name="Higgins S."/>
            <person name="Loffler F."/>
        </authorList>
    </citation>
    <scope>NUCLEOTIDE SEQUENCE</scope>
</reference>
<accession>A0A645BE45</accession>
<name>A0A645BE45_9ZZZZ</name>
<comment type="caution">
    <text evidence="1">The sequence shown here is derived from an EMBL/GenBank/DDBJ whole genome shotgun (WGS) entry which is preliminary data.</text>
</comment>
<proteinExistence type="predicted"/>
<dbReference type="EMBL" id="VSSQ01019516">
    <property type="protein sequence ID" value="MPM63612.1"/>
    <property type="molecule type" value="Genomic_DNA"/>
</dbReference>
<evidence type="ECO:0000313" key="1">
    <source>
        <dbReference type="EMBL" id="MPM63612.1"/>
    </source>
</evidence>
<dbReference type="AlphaFoldDB" id="A0A645BE45"/>
<gene>
    <name evidence="1" type="ORF">SDC9_110493</name>
</gene>
<protein>
    <submittedName>
        <fullName evidence="1">Uncharacterized protein</fullName>
    </submittedName>
</protein>
<sequence length="66" mass="7067">MFMKRAWVLDAAWGDKAYHAARLTQGLLRSPNAPVGPGSTFDREIDSCASCSAQDAVKNIAEEVAA</sequence>
<organism evidence="1">
    <name type="scientific">bioreactor metagenome</name>
    <dbReference type="NCBI Taxonomy" id="1076179"/>
    <lineage>
        <taxon>unclassified sequences</taxon>
        <taxon>metagenomes</taxon>
        <taxon>ecological metagenomes</taxon>
    </lineage>
</organism>